<dbReference type="Gene3D" id="3.30.70.330">
    <property type="match status" value="1"/>
</dbReference>
<dbReference type="GO" id="GO:0003723">
    <property type="term" value="F:RNA binding"/>
    <property type="evidence" value="ECO:0007669"/>
    <property type="project" value="UniProtKB-UniRule"/>
</dbReference>
<proteinExistence type="predicted"/>
<dbReference type="GO" id="GO:0000288">
    <property type="term" value="P:nuclear-transcribed mRNA catabolic process, deadenylation-dependent decay"/>
    <property type="evidence" value="ECO:0007669"/>
    <property type="project" value="TreeGrafter"/>
</dbReference>
<dbReference type="InParanoid" id="A0A1Y2E4N8"/>
<evidence type="ECO:0000256" key="1">
    <source>
        <dbReference type="PROSITE-ProRule" id="PRU00176"/>
    </source>
</evidence>
<comment type="caution">
    <text evidence="5">The sequence shown here is derived from an EMBL/GenBank/DDBJ whole genome shotgun (WGS) entry which is preliminary data.</text>
</comment>
<dbReference type="PANTHER" id="PTHR47093:SF1">
    <property type="entry name" value="PROTEIN JSN1-RELATED"/>
    <property type="match status" value="1"/>
</dbReference>
<dbReference type="PANTHER" id="PTHR47093">
    <property type="entry name" value="PROTEIN JSN1-RELATED"/>
    <property type="match status" value="1"/>
</dbReference>
<keyword evidence="1" id="KW-0694">RNA-binding</keyword>
<sequence length="433" mass="48101">MEGATPTEAMDYETSQIENGNVSSSNLPSRQTPVVRSDGEDTGHSSSGDGGLVFSDKQGTSPDVVHSSISQATESLVQNSSHRVHRVGKRPTFAAPDEVALADESELPSKRVSLSNVSGYSTSTDSESADGKVGTPAALMQSRTPSSSSQTSGMDSNVHSPPNATRTPTEPDTHPKVFNTLFIRNVPDWVTRTMLKATFGKYGEILSTNKYSGQGWGWVNFKWEDEAVAAKEKLQHSEIFEGAGPSPIDFARPWRNAPGEGDGHSPRQQRLEPKDHREEQIQREARLAQIRQQPNWREPRDVEAQVRGVGHRPGPHASHKQAAAVDQRPRAAHQHENADMNEYQELMGKLDKLHALLERYERWGNIEIKELQRKIAELEQDHVATRGVETRLRRMEELLGPPPDASTRTMEERLEVMEEAVDELFSYTNCLAC</sequence>
<accession>A0A1Y2E4N8</accession>
<feature type="compositionally biased region" description="Basic residues" evidence="3">
    <location>
        <begin position="309"/>
        <end position="319"/>
    </location>
</feature>
<dbReference type="PROSITE" id="PS50102">
    <property type="entry name" value="RRM"/>
    <property type="match status" value="1"/>
</dbReference>
<reference evidence="5 6" key="1">
    <citation type="submission" date="2016-07" db="EMBL/GenBank/DDBJ databases">
        <title>Pervasive Adenine N6-methylation of Active Genes in Fungi.</title>
        <authorList>
            <consortium name="DOE Joint Genome Institute"/>
            <person name="Mondo S.J."/>
            <person name="Dannebaum R.O."/>
            <person name="Kuo R.C."/>
            <person name="Labutti K."/>
            <person name="Haridas S."/>
            <person name="Kuo A."/>
            <person name="Salamov A."/>
            <person name="Ahrendt S.R."/>
            <person name="Lipzen A."/>
            <person name="Sullivan W."/>
            <person name="Andreopoulos W.B."/>
            <person name="Clum A."/>
            <person name="Lindquist E."/>
            <person name="Daum C."/>
            <person name="Ramamoorthy G.K."/>
            <person name="Gryganskyi A."/>
            <person name="Culley D."/>
            <person name="Magnuson J.K."/>
            <person name="James T.Y."/>
            <person name="O'Malley M.A."/>
            <person name="Stajich J.E."/>
            <person name="Spatafora J.W."/>
            <person name="Visel A."/>
            <person name="Grigoriev I.V."/>
        </authorList>
    </citation>
    <scope>NUCLEOTIDE SEQUENCE [LARGE SCALE GENOMIC DNA]</scope>
    <source>
        <strain evidence="5 6">CBS 129021</strain>
    </source>
</reference>
<feature type="region of interest" description="Disordered" evidence="3">
    <location>
        <begin position="238"/>
        <end position="334"/>
    </location>
</feature>
<dbReference type="SUPFAM" id="SSF54928">
    <property type="entry name" value="RNA-binding domain, RBD"/>
    <property type="match status" value="1"/>
</dbReference>
<dbReference type="CDD" id="cd00590">
    <property type="entry name" value="RRM_SF"/>
    <property type="match status" value="1"/>
</dbReference>
<dbReference type="Proteomes" id="UP000193689">
    <property type="component" value="Unassembled WGS sequence"/>
</dbReference>
<dbReference type="OrthoDB" id="439808at2759"/>
<dbReference type="GeneID" id="63774479"/>
<feature type="compositionally biased region" description="Polar residues" evidence="3">
    <location>
        <begin position="112"/>
        <end position="126"/>
    </location>
</feature>
<protein>
    <recommendedName>
        <fullName evidence="4">RRM domain-containing protein</fullName>
    </recommendedName>
</protein>
<name>A0A1Y2E4N8_9PEZI</name>
<evidence type="ECO:0000313" key="5">
    <source>
        <dbReference type="EMBL" id="ORY66523.1"/>
    </source>
</evidence>
<feature type="domain" description="RRM" evidence="4">
    <location>
        <begin position="179"/>
        <end position="253"/>
    </location>
</feature>
<feature type="region of interest" description="Disordered" evidence="3">
    <location>
        <begin position="1"/>
        <end position="91"/>
    </location>
</feature>
<keyword evidence="6" id="KW-1185">Reference proteome</keyword>
<dbReference type="RefSeq" id="XP_040717487.1">
    <property type="nucleotide sequence ID" value="XM_040858267.1"/>
</dbReference>
<dbReference type="Pfam" id="PF00076">
    <property type="entry name" value="RRM_1"/>
    <property type="match status" value="1"/>
</dbReference>
<dbReference type="InterPro" id="IPR000504">
    <property type="entry name" value="RRM_dom"/>
</dbReference>
<dbReference type="SMART" id="SM00360">
    <property type="entry name" value="RRM"/>
    <property type="match status" value="1"/>
</dbReference>
<evidence type="ECO:0000313" key="6">
    <source>
        <dbReference type="Proteomes" id="UP000193689"/>
    </source>
</evidence>
<dbReference type="STRING" id="1141098.A0A1Y2E4N8"/>
<dbReference type="InterPro" id="IPR052645">
    <property type="entry name" value="Pumilio_domain_protein"/>
</dbReference>
<feature type="region of interest" description="Disordered" evidence="3">
    <location>
        <begin position="104"/>
        <end position="175"/>
    </location>
</feature>
<feature type="compositionally biased region" description="Basic and acidic residues" evidence="3">
    <location>
        <begin position="261"/>
        <end position="286"/>
    </location>
</feature>
<feature type="coiled-coil region" evidence="2">
    <location>
        <begin position="361"/>
        <end position="388"/>
    </location>
</feature>
<keyword evidence="2" id="KW-0175">Coiled coil</keyword>
<feature type="compositionally biased region" description="Polar residues" evidence="3">
    <location>
        <begin position="13"/>
        <end position="34"/>
    </location>
</feature>
<feature type="compositionally biased region" description="Low complexity" evidence="3">
    <location>
        <begin position="141"/>
        <end position="152"/>
    </location>
</feature>
<evidence type="ECO:0000259" key="4">
    <source>
        <dbReference type="PROSITE" id="PS50102"/>
    </source>
</evidence>
<feature type="compositionally biased region" description="Polar residues" evidence="3">
    <location>
        <begin position="57"/>
        <end position="81"/>
    </location>
</feature>
<evidence type="ECO:0000256" key="3">
    <source>
        <dbReference type="SAM" id="MobiDB-lite"/>
    </source>
</evidence>
<dbReference type="EMBL" id="MCFJ01000005">
    <property type="protein sequence ID" value="ORY66523.1"/>
    <property type="molecule type" value="Genomic_DNA"/>
</dbReference>
<dbReference type="AlphaFoldDB" id="A0A1Y2E4N8"/>
<evidence type="ECO:0000256" key="2">
    <source>
        <dbReference type="SAM" id="Coils"/>
    </source>
</evidence>
<organism evidence="5 6">
    <name type="scientific">Pseudomassariella vexata</name>
    <dbReference type="NCBI Taxonomy" id="1141098"/>
    <lineage>
        <taxon>Eukaryota</taxon>
        <taxon>Fungi</taxon>
        <taxon>Dikarya</taxon>
        <taxon>Ascomycota</taxon>
        <taxon>Pezizomycotina</taxon>
        <taxon>Sordariomycetes</taxon>
        <taxon>Xylariomycetidae</taxon>
        <taxon>Amphisphaeriales</taxon>
        <taxon>Pseudomassariaceae</taxon>
        <taxon>Pseudomassariella</taxon>
    </lineage>
</organism>
<gene>
    <name evidence="5" type="ORF">BCR38DRAFT_408448</name>
</gene>
<dbReference type="InterPro" id="IPR035979">
    <property type="entry name" value="RBD_domain_sf"/>
</dbReference>
<dbReference type="InterPro" id="IPR012677">
    <property type="entry name" value="Nucleotide-bd_a/b_plait_sf"/>
</dbReference>
<feature type="compositionally biased region" description="Polar residues" evidence="3">
    <location>
        <begin position="153"/>
        <end position="168"/>
    </location>
</feature>